<feature type="compositionally biased region" description="Low complexity" evidence="1">
    <location>
        <begin position="61"/>
        <end position="75"/>
    </location>
</feature>
<sequence>MKEKIKILTDLGFVPMVEGEGNTLFRMNDVVMSVSDPNQTPEQLKKEVMSLIKNRDIAERGGQVPVVEEPAPETEQAQKEEPEAPAEEAAPNPGEEDSNPFTENQETLEPFYICDELKKIETPKFVRLTLDGNRFYVRKMDDGTAKIYASVTTMIRDGFVDDKTALQEWRQEMRMIGRNPEEVSEYDADKGTIMHYLYGLYLTGRDMVLNRSFIVKTVQEGKLKISKKNLDKFFGSMDDLDDMIVRVMKFAKFCSEYKVKPMMIERILSLEDYLVATPIDAMVKMTFKYKEEGYFGAVYQRATGQFKKGDPKKEVREVEKEEIVILDFKSGDIRNEHAFQLEAERRMVKNWYGIDARIMNFSPKSTNSKGYTLKEWSDKNAAMEKADCVFQQGMLNHIRKDKRFKVRKGVLNINKPYNEEDHIVVYDIAEEMSKRFVI</sequence>
<evidence type="ECO:0000256" key="1">
    <source>
        <dbReference type="SAM" id="MobiDB-lite"/>
    </source>
</evidence>
<proteinExistence type="predicted"/>
<protein>
    <submittedName>
        <fullName evidence="2">Uncharacterized protein</fullName>
    </submittedName>
</protein>
<reference evidence="2" key="1">
    <citation type="journal article" date="2021" name="Proc. Natl. Acad. Sci. U.S.A.">
        <title>A Catalog of Tens of Thousands of Viruses from Human Metagenomes Reveals Hidden Associations with Chronic Diseases.</title>
        <authorList>
            <person name="Tisza M.J."/>
            <person name="Buck C.B."/>
        </authorList>
    </citation>
    <scope>NUCLEOTIDE SEQUENCE</scope>
    <source>
        <strain evidence="2">Ct1h53</strain>
    </source>
</reference>
<evidence type="ECO:0000313" key="2">
    <source>
        <dbReference type="EMBL" id="DAD81503.1"/>
    </source>
</evidence>
<feature type="region of interest" description="Disordered" evidence="1">
    <location>
        <begin position="59"/>
        <end position="102"/>
    </location>
</feature>
<accession>A0A8S5MHI5</accession>
<dbReference type="EMBL" id="BK014902">
    <property type="protein sequence ID" value="DAD81503.1"/>
    <property type="molecule type" value="Genomic_DNA"/>
</dbReference>
<name>A0A8S5MHI5_9CAUD</name>
<organism evidence="2">
    <name type="scientific">Podoviridae sp. ct1h53</name>
    <dbReference type="NCBI Taxonomy" id="2826536"/>
    <lineage>
        <taxon>Viruses</taxon>
        <taxon>Duplodnaviria</taxon>
        <taxon>Heunggongvirae</taxon>
        <taxon>Uroviricota</taxon>
        <taxon>Caudoviricetes</taxon>
    </lineage>
</organism>